<dbReference type="RefSeq" id="XP_002429952.1">
    <property type="nucleotide sequence ID" value="XM_002429907.1"/>
</dbReference>
<evidence type="ECO:0000259" key="2">
    <source>
        <dbReference type="PROSITE" id="PS51159"/>
    </source>
</evidence>
<sequence length="409" mass="46720">MDSLKQERKILTGKIHSNGSEDSNLDSWCSCLDNLTDSEKTDSEVEDSNLINNKHYKPPKCLVNQIDNESNNFHLDKYFHKVLLIDNNNIEENEEKISDKIIQNDYVKVQHSVDDDGDDNNNNNGCTENEEKNNLPSSPDDGTTCDVDDKTVKDEDNERSIVNTSIVDKQEEEEGNNNNNLDMYPSLNIITCNNNLKSDEDVDEDPTHHHHHHSNNLKYLKRSSSLKTKKTPPGTPGCKKIVRFADALGLDLADVRTFLDEIPKIPISAYEDLKFDFQTPSEEPTHQCPLMLVPLFQQPGLKMDFMEKINNQKICLETMSVTDPSVLAITGYARVRNIGYHKSVYVRYSLNNWKTFSDLQATYVPNSCDGYSDKFLFVLYGHTLKSGEKLEFALRLECCGEQYWDIFGK</sequence>
<dbReference type="PANTHER" id="PTHR12307:SF36">
    <property type="entry name" value="GLYCOGEN-BINDING SUBUNIT 76A"/>
    <property type="match status" value="1"/>
</dbReference>
<gene>
    <name evidence="4" type="primary">8230664</name>
    <name evidence="3" type="ORF">Phum_PHUM457490</name>
</gene>
<dbReference type="GO" id="GO:2001069">
    <property type="term" value="F:glycogen binding"/>
    <property type="evidence" value="ECO:0007669"/>
    <property type="project" value="TreeGrafter"/>
</dbReference>
<dbReference type="InterPro" id="IPR005036">
    <property type="entry name" value="CBM21_dom"/>
</dbReference>
<dbReference type="PANTHER" id="PTHR12307">
    <property type="entry name" value="PROTEIN PHOSPHATASE 1 REGULATORY SUBUNIT"/>
    <property type="match status" value="1"/>
</dbReference>
<dbReference type="GeneID" id="8230664"/>
<evidence type="ECO:0000313" key="5">
    <source>
        <dbReference type="Proteomes" id="UP000009046"/>
    </source>
</evidence>
<dbReference type="GO" id="GO:0005979">
    <property type="term" value="P:regulation of glycogen biosynthetic process"/>
    <property type="evidence" value="ECO:0007669"/>
    <property type="project" value="TreeGrafter"/>
</dbReference>
<evidence type="ECO:0000313" key="3">
    <source>
        <dbReference type="EMBL" id="EEB17214.1"/>
    </source>
</evidence>
<dbReference type="OrthoDB" id="8942186at2759"/>
<dbReference type="HOGENOM" id="CLU_673205_0_0_1"/>
<reference evidence="3" key="1">
    <citation type="submission" date="2007-04" db="EMBL/GenBank/DDBJ databases">
        <title>Annotation of Pediculus humanus corporis strain USDA.</title>
        <authorList>
            <person name="Kirkness E."/>
            <person name="Hannick L."/>
            <person name="Hass B."/>
            <person name="Bruggner R."/>
            <person name="Lawson D."/>
            <person name="Bidwell S."/>
            <person name="Joardar V."/>
            <person name="Caler E."/>
            <person name="Walenz B."/>
            <person name="Inman J."/>
            <person name="Schobel S."/>
            <person name="Galinsky K."/>
            <person name="Amedeo P."/>
            <person name="Strausberg R."/>
        </authorList>
    </citation>
    <scope>NUCLEOTIDE SEQUENCE</scope>
    <source>
        <strain evidence="3">USDA</strain>
    </source>
</reference>
<dbReference type="InterPro" id="IPR050782">
    <property type="entry name" value="PP1_regulatory_subunit_3"/>
</dbReference>
<dbReference type="InterPro" id="IPR038175">
    <property type="entry name" value="CBM21_dom_sf"/>
</dbReference>
<dbReference type="VEuPathDB" id="VectorBase:PHUM457490"/>
<dbReference type="STRING" id="121224.E0VV08"/>
<accession>E0VV08</accession>
<dbReference type="AlphaFoldDB" id="E0VV08"/>
<feature type="compositionally biased region" description="Basic and acidic residues" evidence="1">
    <location>
        <begin position="147"/>
        <end position="159"/>
    </location>
</feature>
<dbReference type="InParanoid" id="E0VV08"/>
<name>E0VV08_PEDHC</name>
<dbReference type="EMBL" id="DS235798">
    <property type="protein sequence ID" value="EEB17214.1"/>
    <property type="molecule type" value="Genomic_DNA"/>
</dbReference>
<dbReference type="Proteomes" id="UP000009046">
    <property type="component" value="Unassembled WGS sequence"/>
</dbReference>
<feature type="region of interest" description="Disordered" evidence="1">
    <location>
        <begin position="200"/>
        <end position="234"/>
    </location>
</feature>
<evidence type="ECO:0000313" key="4">
    <source>
        <dbReference type="EnsemblMetazoa" id="PHUM457490-PA"/>
    </source>
</evidence>
<dbReference type="CTD" id="8230664"/>
<feature type="domain" description="CBM21" evidence="2">
    <location>
        <begin position="306"/>
        <end position="409"/>
    </location>
</feature>
<reference evidence="4" key="3">
    <citation type="submission" date="2020-05" db="UniProtKB">
        <authorList>
            <consortium name="EnsemblMetazoa"/>
        </authorList>
    </citation>
    <scope>IDENTIFICATION</scope>
    <source>
        <strain evidence="4">USDA</strain>
    </source>
</reference>
<dbReference type="KEGG" id="phu:Phum_PHUM457490"/>
<evidence type="ECO:0000256" key="1">
    <source>
        <dbReference type="SAM" id="MobiDB-lite"/>
    </source>
</evidence>
<keyword evidence="5" id="KW-1185">Reference proteome</keyword>
<feature type="compositionally biased region" description="Basic residues" evidence="1">
    <location>
        <begin position="208"/>
        <end position="221"/>
    </location>
</feature>
<dbReference type="eggNOG" id="KOG3986">
    <property type="taxonomic scope" value="Eukaryota"/>
</dbReference>
<feature type="region of interest" description="Disordered" evidence="1">
    <location>
        <begin position="111"/>
        <end position="185"/>
    </location>
</feature>
<dbReference type="GO" id="GO:0008157">
    <property type="term" value="F:protein phosphatase 1 binding"/>
    <property type="evidence" value="ECO:0007669"/>
    <property type="project" value="TreeGrafter"/>
</dbReference>
<dbReference type="Gene3D" id="2.60.40.2440">
    <property type="entry name" value="Carbohydrate binding type-21 domain"/>
    <property type="match status" value="1"/>
</dbReference>
<dbReference type="Pfam" id="PF03370">
    <property type="entry name" value="CBM_21"/>
    <property type="match status" value="1"/>
</dbReference>
<protein>
    <submittedName>
        <fullName evidence="3 4">Protein phosphatase 1 binding protein, putative</fullName>
    </submittedName>
</protein>
<proteinExistence type="predicted"/>
<reference evidence="3" key="2">
    <citation type="submission" date="2007-04" db="EMBL/GenBank/DDBJ databases">
        <title>The genome of the human body louse.</title>
        <authorList>
            <consortium name="The Human Body Louse Genome Consortium"/>
            <person name="Kirkness E."/>
            <person name="Walenz B."/>
            <person name="Hass B."/>
            <person name="Bruggner R."/>
            <person name="Strausberg R."/>
        </authorList>
    </citation>
    <scope>NUCLEOTIDE SEQUENCE</scope>
    <source>
        <strain evidence="3">USDA</strain>
    </source>
</reference>
<organism>
    <name type="scientific">Pediculus humanus subsp. corporis</name>
    <name type="common">Body louse</name>
    <dbReference type="NCBI Taxonomy" id="121224"/>
    <lineage>
        <taxon>Eukaryota</taxon>
        <taxon>Metazoa</taxon>
        <taxon>Ecdysozoa</taxon>
        <taxon>Arthropoda</taxon>
        <taxon>Hexapoda</taxon>
        <taxon>Insecta</taxon>
        <taxon>Pterygota</taxon>
        <taxon>Neoptera</taxon>
        <taxon>Paraneoptera</taxon>
        <taxon>Psocodea</taxon>
        <taxon>Troctomorpha</taxon>
        <taxon>Phthiraptera</taxon>
        <taxon>Anoplura</taxon>
        <taxon>Pediculidae</taxon>
        <taxon>Pediculus</taxon>
    </lineage>
</organism>
<dbReference type="EMBL" id="AAZO01005563">
    <property type="status" value="NOT_ANNOTATED_CDS"/>
    <property type="molecule type" value="Genomic_DNA"/>
</dbReference>
<dbReference type="PROSITE" id="PS51159">
    <property type="entry name" value="CBM21"/>
    <property type="match status" value="1"/>
</dbReference>
<dbReference type="EnsemblMetazoa" id="PHUM457490-RA">
    <property type="protein sequence ID" value="PHUM457490-PA"/>
    <property type="gene ID" value="PHUM457490"/>
</dbReference>
<dbReference type="GO" id="GO:0000164">
    <property type="term" value="C:protein phosphatase type 1 complex"/>
    <property type="evidence" value="ECO:0007669"/>
    <property type="project" value="TreeGrafter"/>
</dbReference>